<organism evidence="3 4">
    <name type="scientific">Microbacterium schleiferi</name>
    <dbReference type="NCBI Taxonomy" id="69362"/>
    <lineage>
        <taxon>Bacteria</taxon>
        <taxon>Bacillati</taxon>
        <taxon>Actinomycetota</taxon>
        <taxon>Actinomycetes</taxon>
        <taxon>Micrococcales</taxon>
        <taxon>Microbacteriaceae</taxon>
        <taxon>Microbacterium</taxon>
    </lineage>
</organism>
<reference evidence="3 4" key="1">
    <citation type="submission" date="2020-11" db="EMBL/GenBank/DDBJ databases">
        <title>Amino acid is mineralized and recycled by bacteria in oceanic microbiome.</title>
        <authorList>
            <person name="Zheng L.Y."/>
        </authorList>
    </citation>
    <scope>NUCLEOTIDE SEQUENCE [LARGE SCALE GENOMIC DNA]</scope>
    <source>
        <strain evidence="3 4">A32-1</strain>
    </source>
</reference>
<evidence type="ECO:0000256" key="1">
    <source>
        <dbReference type="ARBA" id="ARBA00023277"/>
    </source>
</evidence>
<proteinExistence type="predicted"/>
<evidence type="ECO:0000313" key="3">
    <source>
        <dbReference type="EMBL" id="QPE03455.1"/>
    </source>
</evidence>
<dbReference type="InterPro" id="IPR036237">
    <property type="entry name" value="Xyl_isomerase-like_sf"/>
</dbReference>
<dbReference type="KEGG" id="msf:IT882_08670"/>
<dbReference type="Gene3D" id="3.20.20.150">
    <property type="entry name" value="Divalent-metal-dependent TIM barrel enzymes"/>
    <property type="match status" value="1"/>
</dbReference>
<dbReference type="EMBL" id="CP064760">
    <property type="protein sequence ID" value="QPE03455.1"/>
    <property type="molecule type" value="Genomic_DNA"/>
</dbReference>
<keyword evidence="3" id="KW-0413">Isomerase</keyword>
<sequence>MKTALFTKLFADRSSEVVADTAAELGFDGIDLLIREGFPATPADAASIESSLRRFAQSPTPVLTATTDMTDVDRYPVDRVLGACAEAGIPTVRVGYWYYDATERYAAVLERARRELAALAEVASRRGITLLVQLHGGTIHSSGALAAALTADTDPGVVGTYIDPGNQSVQDGREDWRLTFDLLGERLRCVGVKNGGWSAGGLRESGQRVWGSDWLGVADGAVAWDDILRHLRERGYGGVLSFHGHYDLPFGQVVDQTRTDLGFVRRIIEEGR</sequence>
<evidence type="ECO:0000313" key="4">
    <source>
        <dbReference type="Proteomes" id="UP000594480"/>
    </source>
</evidence>
<name>A0A7S8MUL6_9MICO</name>
<accession>A0A7S8MUL6</accession>
<keyword evidence="4" id="KW-1185">Reference proteome</keyword>
<dbReference type="InterPro" id="IPR013022">
    <property type="entry name" value="Xyl_isomerase-like_TIM-brl"/>
</dbReference>
<protein>
    <submittedName>
        <fullName evidence="3">Sugar phosphate isomerase/epimerase</fullName>
    </submittedName>
</protein>
<dbReference type="Pfam" id="PF01261">
    <property type="entry name" value="AP_endonuc_2"/>
    <property type="match status" value="1"/>
</dbReference>
<dbReference type="PANTHER" id="PTHR12110">
    <property type="entry name" value="HYDROXYPYRUVATE ISOMERASE"/>
    <property type="match status" value="1"/>
</dbReference>
<dbReference type="SUPFAM" id="SSF51658">
    <property type="entry name" value="Xylose isomerase-like"/>
    <property type="match status" value="1"/>
</dbReference>
<dbReference type="Proteomes" id="UP000594480">
    <property type="component" value="Chromosome"/>
</dbReference>
<dbReference type="InterPro" id="IPR050312">
    <property type="entry name" value="IolE/XylAMocC-like"/>
</dbReference>
<evidence type="ECO:0000259" key="2">
    <source>
        <dbReference type="Pfam" id="PF01261"/>
    </source>
</evidence>
<dbReference type="GO" id="GO:0016853">
    <property type="term" value="F:isomerase activity"/>
    <property type="evidence" value="ECO:0007669"/>
    <property type="project" value="UniProtKB-KW"/>
</dbReference>
<keyword evidence="1" id="KW-0119">Carbohydrate metabolism</keyword>
<gene>
    <name evidence="3" type="ORF">IT882_08670</name>
</gene>
<dbReference type="AlphaFoldDB" id="A0A7S8MUL6"/>
<feature type="domain" description="Xylose isomerase-like TIM barrel" evidence="2">
    <location>
        <begin position="20"/>
        <end position="264"/>
    </location>
</feature>